<keyword evidence="3" id="KW-1185">Reference proteome</keyword>
<accession>A0ABS8WR64</accession>
<proteinExistence type="predicted"/>
<evidence type="ECO:0000313" key="2">
    <source>
        <dbReference type="EMBL" id="MCE3052469.1"/>
    </source>
</evidence>
<protein>
    <submittedName>
        <fullName evidence="2">Uncharacterized protein</fullName>
    </submittedName>
</protein>
<comment type="caution">
    <text evidence="2">The sequence shown here is derived from an EMBL/GenBank/DDBJ whole genome shotgun (WGS) entry which is preliminary data.</text>
</comment>
<evidence type="ECO:0000256" key="1">
    <source>
        <dbReference type="SAM" id="Phobius"/>
    </source>
</evidence>
<sequence>MLSKERVTQEGISNRNFTCRSWVRRQEEVHTRIEEAGLPSYIAGSEPFDGGRTAAMESAALAAVLLPGLGGIVIGGVLALNSFFEMKIIDFFIAQARESICLRPDFLKWDSEKVEFSNPVQ</sequence>
<keyword evidence="1" id="KW-0472">Membrane</keyword>
<dbReference type="EMBL" id="JACEIK010009631">
    <property type="protein sequence ID" value="MCE3052469.1"/>
    <property type="molecule type" value="Genomic_DNA"/>
</dbReference>
<keyword evidence="1" id="KW-1133">Transmembrane helix</keyword>
<organism evidence="2 3">
    <name type="scientific">Datura stramonium</name>
    <name type="common">Jimsonweed</name>
    <name type="synonym">Common thornapple</name>
    <dbReference type="NCBI Taxonomy" id="4076"/>
    <lineage>
        <taxon>Eukaryota</taxon>
        <taxon>Viridiplantae</taxon>
        <taxon>Streptophyta</taxon>
        <taxon>Embryophyta</taxon>
        <taxon>Tracheophyta</taxon>
        <taxon>Spermatophyta</taxon>
        <taxon>Magnoliopsida</taxon>
        <taxon>eudicotyledons</taxon>
        <taxon>Gunneridae</taxon>
        <taxon>Pentapetalae</taxon>
        <taxon>asterids</taxon>
        <taxon>lamiids</taxon>
        <taxon>Solanales</taxon>
        <taxon>Solanaceae</taxon>
        <taxon>Solanoideae</taxon>
        <taxon>Datureae</taxon>
        <taxon>Datura</taxon>
    </lineage>
</organism>
<name>A0ABS8WR64_DATST</name>
<keyword evidence="1" id="KW-0812">Transmembrane</keyword>
<reference evidence="2 3" key="1">
    <citation type="journal article" date="2021" name="BMC Genomics">
        <title>Datura genome reveals duplications of psychoactive alkaloid biosynthetic genes and high mutation rate following tissue culture.</title>
        <authorList>
            <person name="Rajewski A."/>
            <person name="Carter-House D."/>
            <person name="Stajich J."/>
            <person name="Litt A."/>
        </authorList>
    </citation>
    <scope>NUCLEOTIDE SEQUENCE [LARGE SCALE GENOMIC DNA]</scope>
    <source>
        <strain evidence="2">AR-01</strain>
    </source>
</reference>
<evidence type="ECO:0000313" key="3">
    <source>
        <dbReference type="Proteomes" id="UP000823775"/>
    </source>
</evidence>
<dbReference type="Proteomes" id="UP000823775">
    <property type="component" value="Unassembled WGS sequence"/>
</dbReference>
<feature type="transmembrane region" description="Helical" evidence="1">
    <location>
        <begin position="59"/>
        <end position="80"/>
    </location>
</feature>
<gene>
    <name evidence="2" type="ORF">HAX54_052704</name>
</gene>